<reference evidence="2 3" key="1">
    <citation type="submission" date="2024-10" db="EMBL/GenBank/DDBJ databases">
        <title>Updated reference genomes for cyclostephanoid diatoms.</title>
        <authorList>
            <person name="Roberts W.R."/>
            <person name="Alverson A.J."/>
        </authorList>
    </citation>
    <scope>NUCLEOTIDE SEQUENCE [LARGE SCALE GENOMIC DNA]</scope>
    <source>
        <strain evidence="2 3">AJA276-08</strain>
    </source>
</reference>
<proteinExistence type="predicted"/>
<evidence type="ECO:0000313" key="2">
    <source>
        <dbReference type="EMBL" id="KAL3801305.1"/>
    </source>
</evidence>
<dbReference type="Proteomes" id="UP001530315">
    <property type="component" value="Unassembled WGS sequence"/>
</dbReference>
<dbReference type="InterPro" id="IPR027417">
    <property type="entry name" value="P-loop_NTPase"/>
</dbReference>
<protein>
    <submittedName>
        <fullName evidence="2">Uncharacterized protein</fullName>
    </submittedName>
</protein>
<evidence type="ECO:0000256" key="1">
    <source>
        <dbReference type="SAM" id="MobiDB-lite"/>
    </source>
</evidence>
<dbReference type="EMBL" id="JALLAZ020000193">
    <property type="protein sequence ID" value="KAL3801305.1"/>
    <property type="molecule type" value="Genomic_DNA"/>
</dbReference>
<evidence type="ECO:0000313" key="3">
    <source>
        <dbReference type="Proteomes" id="UP001530315"/>
    </source>
</evidence>
<dbReference type="Gene3D" id="3.40.50.300">
    <property type="entry name" value="P-loop containing nucleotide triphosphate hydrolases"/>
    <property type="match status" value="1"/>
</dbReference>
<feature type="compositionally biased region" description="Gly residues" evidence="1">
    <location>
        <begin position="140"/>
        <end position="151"/>
    </location>
</feature>
<keyword evidence="3" id="KW-1185">Reference proteome</keyword>
<feature type="region of interest" description="Disordered" evidence="1">
    <location>
        <begin position="114"/>
        <end position="151"/>
    </location>
</feature>
<accession>A0ABD3QLZ6</accession>
<organism evidence="2 3">
    <name type="scientific">Stephanodiscus triporus</name>
    <dbReference type="NCBI Taxonomy" id="2934178"/>
    <lineage>
        <taxon>Eukaryota</taxon>
        <taxon>Sar</taxon>
        <taxon>Stramenopiles</taxon>
        <taxon>Ochrophyta</taxon>
        <taxon>Bacillariophyta</taxon>
        <taxon>Coscinodiscophyceae</taxon>
        <taxon>Thalassiosirophycidae</taxon>
        <taxon>Stephanodiscales</taxon>
        <taxon>Stephanodiscaceae</taxon>
        <taxon>Stephanodiscus</taxon>
    </lineage>
</organism>
<name>A0ABD3QLZ6_9STRA</name>
<comment type="caution">
    <text evidence="2">The sequence shown here is derived from an EMBL/GenBank/DDBJ whole genome shotgun (WGS) entry which is preliminary data.</text>
</comment>
<dbReference type="AlphaFoldDB" id="A0ABD3QLZ6"/>
<gene>
    <name evidence="2" type="ORF">ACHAW5_004377</name>
</gene>
<sequence length="151" mass="16566">MDGFHYSREQMKAIGSSSDAGYTYDELLARRGTPWTFDTEGYVAAFTRARQTGKTSLPVYCRTRSDPVPDGVRLHRGTKIVLLEDNSLLAWDDERGCRCERMGCSTRRGASLVSRWSTESAGEAPPGNVVGREDEDVRRGGTGGGGEGRLE</sequence>